<reference evidence="2 3" key="1">
    <citation type="submission" date="2020-06" db="EMBL/GenBank/DDBJ databases">
        <title>Nonomuraea sp. SMC257, a novel actinomycete isolated from soil.</title>
        <authorList>
            <person name="Chanama M."/>
        </authorList>
    </citation>
    <scope>NUCLEOTIDE SEQUENCE [LARGE SCALE GENOMIC DNA]</scope>
    <source>
        <strain evidence="2 3">SMC257</strain>
    </source>
</reference>
<proteinExistence type="predicted"/>
<organism evidence="2 3">
    <name type="scientific">Nonomuraea montanisoli</name>
    <dbReference type="NCBI Taxonomy" id="2741721"/>
    <lineage>
        <taxon>Bacteria</taxon>
        <taxon>Bacillati</taxon>
        <taxon>Actinomycetota</taxon>
        <taxon>Actinomycetes</taxon>
        <taxon>Streptosporangiales</taxon>
        <taxon>Streptosporangiaceae</taxon>
        <taxon>Nonomuraea</taxon>
    </lineage>
</organism>
<keyword evidence="1" id="KW-1133">Transmembrane helix</keyword>
<accession>A0A7Y6I684</accession>
<evidence type="ECO:0000313" key="3">
    <source>
        <dbReference type="Proteomes" id="UP000586042"/>
    </source>
</evidence>
<dbReference type="Proteomes" id="UP000586042">
    <property type="component" value="Unassembled WGS sequence"/>
</dbReference>
<dbReference type="AlphaFoldDB" id="A0A7Y6I684"/>
<keyword evidence="1" id="KW-0812">Transmembrane</keyword>
<evidence type="ECO:0000256" key="1">
    <source>
        <dbReference type="SAM" id="Phobius"/>
    </source>
</evidence>
<gene>
    <name evidence="2" type="ORF">HTZ77_08590</name>
</gene>
<comment type="caution">
    <text evidence="2">The sequence shown here is derived from an EMBL/GenBank/DDBJ whole genome shotgun (WGS) entry which is preliminary data.</text>
</comment>
<feature type="transmembrane region" description="Helical" evidence="1">
    <location>
        <begin position="44"/>
        <end position="61"/>
    </location>
</feature>
<keyword evidence="3" id="KW-1185">Reference proteome</keyword>
<name>A0A7Y6I684_9ACTN</name>
<dbReference type="EMBL" id="JABWGN010000003">
    <property type="protein sequence ID" value="NUW31480.1"/>
    <property type="molecule type" value="Genomic_DNA"/>
</dbReference>
<keyword evidence="1" id="KW-0472">Membrane</keyword>
<evidence type="ECO:0008006" key="4">
    <source>
        <dbReference type="Google" id="ProtNLM"/>
    </source>
</evidence>
<dbReference type="RefSeq" id="WP_175588933.1">
    <property type="nucleotide sequence ID" value="NZ_JABWGN010000003.1"/>
</dbReference>
<sequence length="397" mass="42211">MTEVEDTLRATFGRAEDHAPRLPALLAERLVVVHRRRRRRVRTAMAAAAVALAVGGTFAVTRGGDTITAVPASERYSAKPDAPVRQVWPRAVKEAPAKGPGGLDWRLDALIDDRTALMVTVTADVGRDAALYAYDLEDGTQREIVTFPEPEDESGHANGIAVGGGHVVWWTGSKDRVASLWTVPVDGGKPRLLGTRSIKEGDGSGIDRMAVAGDRLVFSLYTGGVFSVPLTGGTVEPVEGGAGMHLLSWPWIGTPGPGGEPHGTVYARIVNVETGETRTAVTEPGEQIQICGVTLCFGQNAEGRSLVRHRDGSASKALPGDVALMDPPTQDRFFVSTYGDGRPEGVGLYDVETGASGDLGIRGDGQLISLPSTEPTGRLLSYKRGDRLYLIDLAKLR</sequence>
<evidence type="ECO:0000313" key="2">
    <source>
        <dbReference type="EMBL" id="NUW31480.1"/>
    </source>
</evidence>
<dbReference type="SUPFAM" id="SSF82171">
    <property type="entry name" value="DPP6 N-terminal domain-like"/>
    <property type="match status" value="1"/>
</dbReference>
<protein>
    <recommendedName>
        <fullName evidence="4">WD40 repeat domain-containing protein</fullName>
    </recommendedName>
</protein>